<accession>M2YHF3</accession>
<comment type="caution">
    <text evidence="2">The sequence shown here is derived from an EMBL/GenBank/DDBJ whole genome shotgun (WGS) entry which is preliminary data.</text>
</comment>
<reference evidence="2 3" key="1">
    <citation type="journal article" date="2014" name="Genome Announc.">
        <title>Draft Genome Sequence of Kocuria palustris PEL.</title>
        <authorList>
            <person name="Sharma G."/>
            <person name="Khatri I."/>
            <person name="Subramanian S."/>
        </authorList>
    </citation>
    <scope>NUCLEOTIDE SEQUENCE [LARGE SCALE GENOMIC DNA]</scope>
    <source>
        <strain evidence="2 3">PEL</strain>
    </source>
</reference>
<dbReference type="RefSeq" id="WP_006213287.1">
    <property type="nucleotide sequence ID" value="NZ_ANHZ02000001.1"/>
</dbReference>
<protein>
    <submittedName>
        <fullName evidence="2">Uncharacterized protein</fullName>
    </submittedName>
</protein>
<dbReference type="Proteomes" id="UP000009877">
    <property type="component" value="Unassembled WGS sequence"/>
</dbReference>
<dbReference type="STRING" id="71999.KPaMU14_05635"/>
<evidence type="ECO:0000313" key="2">
    <source>
        <dbReference type="EMBL" id="EME37944.1"/>
    </source>
</evidence>
<sequence length="137" mass="14087">MSALTRLAVLAAGAAVGAGAGRAVGSDRGRRALAQAVERGRGAVEPADQGLEVPVRENRLGTRVLRVVQDIRAGMDQAETELRDQLGGSGAGSRSEAAAERLIGRAAAELQPGPRADEQTIIEHDDHATVESSRGGS</sequence>
<dbReference type="AlphaFoldDB" id="M2YHF3"/>
<evidence type="ECO:0000256" key="1">
    <source>
        <dbReference type="SAM" id="MobiDB-lite"/>
    </source>
</evidence>
<feature type="region of interest" description="Disordered" evidence="1">
    <location>
        <begin position="107"/>
        <end position="137"/>
    </location>
</feature>
<feature type="compositionally biased region" description="Basic and acidic residues" evidence="1">
    <location>
        <begin position="115"/>
        <end position="129"/>
    </location>
</feature>
<keyword evidence="3" id="KW-1185">Reference proteome</keyword>
<gene>
    <name evidence="2" type="ORF">C884_00139</name>
</gene>
<name>M2YHF3_9MICC</name>
<organism evidence="2 3">
    <name type="scientific">Kocuria palustris PEL</name>
    <dbReference type="NCBI Taxonomy" id="1236550"/>
    <lineage>
        <taxon>Bacteria</taxon>
        <taxon>Bacillati</taxon>
        <taxon>Actinomycetota</taxon>
        <taxon>Actinomycetes</taxon>
        <taxon>Micrococcales</taxon>
        <taxon>Micrococcaceae</taxon>
        <taxon>Kocuria</taxon>
    </lineage>
</organism>
<dbReference type="EMBL" id="ANHZ02000001">
    <property type="protein sequence ID" value="EME37944.1"/>
    <property type="molecule type" value="Genomic_DNA"/>
</dbReference>
<proteinExistence type="predicted"/>
<evidence type="ECO:0000313" key="3">
    <source>
        <dbReference type="Proteomes" id="UP000009877"/>
    </source>
</evidence>